<dbReference type="Pfam" id="PF13202">
    <property type="entry name" value="EF-hand_5"/>
    <property type="match status" value="1"/>
</dbReference>
<dbReference type="PROSITE" id="PS50222">
    <property type="entry name" value="EF_HAND_2"/>
    <property type="match status" value="3"/>
</dbReference>
<evidence type="ECO:0000256" key="2">
    <source>
        <dbReference type="ARBA" id="ARBA00022837"/>
    </source>
</evidence>
<dbReference type="AlphaFoldDB" id="A0A183T7A2"/>
<accession>A0A183T7A2</accession>
<dbReference type="OrthoDB" id="26525at2759"/>
<name>A0A183T7A2_SCHSO</name>
<dbReference type="EMBL" id="UYSU01037201">
    <property type="protein sequence ID" value="VDL98735.1"/>
    <property type="molecule type" value="Genomic_DNA"/>
</dbReference>
<dbReference type="InterPro" id="IPR050145">
    <property type="entry name" value="Centrin_CML-like"/>
</dbReference>
<dbReference type="Gene3D" id="1.10.238.10">
    <property type="entry name" value="EF-hand"/>
    <property type="match status" value="2"/>
</dbReference>
<sequence length="134" mass="14785">MLDRDNSGTVSADELYASLVTAFPDLTKEDVQEGVKEFDKDGSGDLNLSELEGKSASSQLNRSPDCSAQEVEIFFRQLDVDGNNKISAEDLLCRLNLDDITIADIEEFIANFDVNDDGCLDQDELRDILLSLGF</sequence>
<feature type="domain" description="EF-hand" evidence="4">
    <location>
        <begin position="100"/>
        <end position="134"/>
    </location>
</feature>
<keyword evidence="1" id="KW-0677">Repeat</keyword>
<dbReference type="Proteomes" id="UP000275846">
    <property type="component" value="Unassembled WGS sequence"/>
</dbReference>
<evidence type="ECO:0000313" key="7">
    <source>
        <dbReference type="WBParaSite" id="SSLN_0001281201-mRNA-1"/>
    </source>
</evidence>
<dbReference type="CDD" id="cd00051">
    <property type="entry name" value="EFh"/>
    <property type="match status" value="1"/>
</dbReference>
<evidence type="ECO:0000259" key="4">
    <source>
        <dbReference type="PROSITE" id="PS50222"/>
    </source>
</evidence>
<dbReference type="PROSITE" id="PS00018">
    <property type="entry name" value="EF_HAND_1"/>
    <property type="match status" value="3"/>
</dbReference>
<feature type="region of interest" description="Disordered" evidence="3">
    <location>
        <begin position="37"/>
        <end position="64"/>
    </location>
</feature>
<feature type="domain" description="EF-hand" evidence="4">
    <location>
        <begin position="1"/>
        <end position="25"/>
    </location>
</feature>
<keyword evidence="6" id="KW-1185">Reference proteome</keyword>
<dbReference type="STRING" id="70667.A0A183T7A2"/>
<dbReference type="Pfam" id="PF13833">
    <property type="entry name" value="EF-hand_8"/>
    <property type="match status" value="1"/>
</dbReference>
<reference evidence="7" key="1">
    <citation type="submission" date="2016-06" db="UniProtKB">
        <authorList>
            <consortium name="WormBaseParasite"/>
        </authorList>
    </citation>
    <scope>IDENTIFICATION</scope>
</reference>
<keyword evidence="2" id="KW-0106">Calcium</keyword>
<evidence type="ECO:0000313" key="6">
    <source>
        <dbReference type="Proteomes" id="UP000275846"/>
    </source>
</evidence>
<dbReference type="InterPro" id="IPR002048">
    <property type="entry name" value="EF_hand_dom"/>
</dbReference>
<protein>
    <submittedName>
        <fullName evidence="7">Calmodulin</fullName>
    </submittedName>
</protein>
<proteinExistence type="predicted"/>
<reference evidence="5 6" key="2">
    <citation type="submission" date="2018-11" db="EMBL/GenBank/DDBJ databases">
        <authorList>
            <consortium name="Pathogen Informatics"/>
        </authorList>
    </citation>
    <scope>NUCLEOTIDE SEQUENCE [LARGE SCALE GENOMIC DNA]</scope>
    <source>
        <strain evidence="5 6">NST_G2</strain>
    </source>
</reference>
<evidence type="ECO:0000256" key="1">
    <source>
        <dbReference type="ARBA" id="ARBA00022737"/>
    </source>
</evidence>
<dbReference type="GO" id="GO:0005509">
    <property type="term" value="F:calcium ion binding"/>
    <property type="evidence" value="ECO:0007669"/>
    <property type="project" value="InterPro"/>
</dbReference>
<dbReference type="SMART" id="SM00054">
    <property type="entry name" value="EFh"/>
    <property type="match status" value="3"/>
</dbReference>
<dbReference type="SUPFAM" id="SSF47473">
    <property type="entry name" value="EF-hand"/>
    <property type="match status" value="1"/>
</dbReference>
<feature type="domain" description="EF-hand" evidence="4">
    <location>
        <begin position="26"/>
        <end position="61"/>
    </location>
</feature>
<gene>
    <name evidence="5" type="ORF">SSLN_LOCUS12350</name>
</gene>
<feature type="compositionally biased region" description="Polar residues" evidence="3">
    <location>
        <begin position="55"/>
        <end position="64"/>
    </location>
</feature>
<evidence type="ECO:0000256" key="3">
    <source>
        <dbReference type="SAM" id="MobiDB-lite"/>
    </source>
</evidence>
<dbReference type="InterPro" id="IPR018247">
    <property type="entry name" value="EF_Hand_1_Ca_BS"/>
</dbReference>
<dbReference type="PANTHER" id="PTHR23050">
    <property type="entry name" value="CALCIUM BINDING PROTEIN"/>
    <property type="match status" value="1"/>
</dbReference>
<dbReference type="InterPro" id="IPR011992">
    <property type="entry name" value="EF-hand-dom_pair"/>
</dbReference>
<evidence type="ECO:0000313" key="5">
    <source>
        <dbReference type="EMBL" id="VDL98735.1"/>
    </source>
</evidence>
<dbReference type="Pfam" id="PF13499">
    <property type="entry name" value="EF-hand_7"/>
    <property type="match status" value="1"/>
</dbReference>
<dbReference type="WBParaSite" id="SSLN_0001281201-mRNA-1">
    <property type="protein sequence ID" value="SSLN_0001281201-mRNA-1"/>
    <property type="gene ID" value="SSLN_0001281201"/>
</dbReference>
<organism evidence="7">
    <name type="scientific">Schistocephalus solidus</name>
    <name type="common">Tapeworm</name>
    <dbReference type="NCBI Taxonomy" id="70667"/>
    <lineage>
        <taxon>Eukaryota</taxon>
        <taxon>Metazoa</taxon>
        <taxon>Spiralia</taxon>
        <taxon>Lophotrochozoa</taxon>
        <taxon>Platyhelminthes</taxon>
        <taxon>Cestoda</taxon>
        <taxon>Eucestoda</taxon>
        <taxon>Diphyllobothriidea</taxon>
        <taxon>Diphyllobothriidae</taxon>
        <taxon>Schistocephalus</taxon>
    </lineage>
</organism>